<feature type="compositionally biased region" description="Polar residues" evidence="3">
    <location>
        <begin position="698"/>
        <end position="712"/>
    </location>
</feature>
<feature type="region of interest" description="Disordered" evidence="3">
    <location>
        <begin position="253"/>
        <end position="293"/>
    </location>
</feature>
<dbReference type="SMART" id="SM00054">
    <property type="entry name" value="EFh"/>
    <property type="match status" value="1"/>
</dbReference>
<feature type="compositionally biased region" description="Basic and acidic residues" evidence="3">
    <location>
        <begin position="665"/>
        <end position="674"/>
    </location>
</feature>
<evidence type="ECO:0000256" key="2">
    <source>
        <dbReference type="SAM" id="Coils"/>
    </source>
</evidence>
<dbReference type="Proteomes" id="UP000694865">
    <property type="component" value="Unplaced"/>
</dbReference>
<dbReference type="PANTHER" id="PTHR11216">
    <property type="entry name" value="EH DOMAIN"/>
    <property type="match status" value="1"/>
</dbReference>
<accession>A0ABM0MCR8</accession>
<dbReference type="Gene3D" id="1.10.238.10">
    <property type="entry name" value="EF-hand"/>
    <property type="match status" value="2"/>
</dbReference>
<keyword evidence="6" id="KW-1185">Reference proteome</keyword>
<keyword evidence="1" id="KW-0106">Calcium</keyword>
<feature type="domain" description="EH" evidence="4">
    <location>
        <begin position="427"/>
        <end position="511"/>
    </location>
</feature>
<dbReference type="GeneID" id="102804933"/>
<feature type="compositionally biased region" description="Low complexity" evidence="3">
    <location>
        <begin position="172"/>
        <end position="193"/>
    </location>
</feature>
<dbReference type="RefSeq" id="XP_006817809.1">
    <property type="nucleotide sequence ID" value="XM_006817746.1"/>
</dbReference>
<dbReference type="Pfam" id="PF12763">
    <property type="entry name" value="EH"/>
    <property type="match status" value="2"/>
</dbReference>
<proteinExistence type="predicted"/>
<dbReference type="PROSITE" id="PS00018">
    <property type="entry name" value="EF_HAND_1"/>
    <property type="match status" value="1"/>
</dbReference>
<keyword evidence="2" id="KW-0175">Coiled coil</keyword>
<evidence type="ECO:0000256" key="3">
    <source>
        <dbReference type="SAM" id="MobiDB-lite"/>
    </source>
</evidence>
<feature type="compositionally biased region" description="Polar residues" evidence="3">
    <location>
        <begin position="526"/>
        <end position="537"/>
    </location>
</feature>
<dbReference type="InterPro" id="IPR011992">
    <property type="entry name" value="EF-hand-dom_pair"/>
</dbReference>
<gene>
    <name evidence="7" type="primary">LOC102804933</name>
</gene>
<feature type="domain" description="EF-hand" evidence="5">
    <location>
        <begin position="460"/>
        <end position="495"/>
    </location>
</feature>
<dbReference type="PANTHER" id="PTHR11216:SF174">
    <property type="entry name" value="GH06923P"/>
    <property type="match status" value="1"/>
</dbReference>
<evidence type="ECO:0000313" key="7">
    <source>
        <dbReference type="RefSeq" id="XP_006817809.1"/>
    </source>
</evidence>
<dbReference type="SMART" id="SM00027">
    <property type="entry name" value="EH"/>
    <property type="match status" value="2"/>
</dbReference>
<feature type="compositionally biased region" description="Low complexity" evidence="3">
    <location>
        <begin position="837"/>
        <end position="847"/>
    </location>
</feature>
<feature type="coiled-coil region" evidence="2">
    <location>
        <begin position="1043"/>
        <end position="1077"/>
    </location>
</feature>
<feature type="region of interest" description="Disordered" evidence="3">
    <location>
        <begin position="520"/>
        <end position="1037"/>
    </location>
</feature>
<evidence type="ECO:0000259" key="5">
    <source>
        <dbReference type="PROSITE" id="PS50222"/>
    </source>
</evidence>
<dbReference type="InterPro" id="IPR018247">
    <property type="entry name" value="EF_Hand_1_Ca_BS"/>
</dbReference>
<feature type="compositionally biased region" description="Polar residues" evidence="3">
    <location>
        <begin position="161"/>
        <end position="171"/>
    </location>
</feature>
<evidence type="ECO:0000256" key="1">
    <source>
        <dbReference type="ARBA" id="ARBA00022837"/>
    </source>
</evidence>
<reference evidence="7" key="1">
    <citation type="submission" date="2025-08" db="UniProtKB">
        <authorList>
            <consortium name="RefSeq"/>
        </authorList>
    </citation>
    <scope>IDENTIFICATION</scope>
    <source>
        <tissue evidence="7">Testes</tissue>
    </source>
</reference>
<feature type="domain" description="EH" evidence="4">
    <location>
        <begin position="10"/>
        <end position="96"/>
    </location>
</feature>
<organism evidence="6 7">
    <name type="scientific">Saccoglossus kowalevskii</name>
    <name type="common">Acorn worm</name>
    <dbReference type="NCBI Taxonomy" id="10224"/>
    <lineage>
        <taxon>Eukaryota</taxon>
        <taxon>Metazoa</taxon>
        <taxon>Hemichordata</taxon>
        <taxon>Enteropneusta</taxon>
        <taxon>Harrimaniidae</taxon>
        <taxon>Saccoglossus</taxon>
    </lineage>
</organism>
<dbReference type="SUPFAM" id="SSF47473">
    <property type="entry name" value="EF-hand"/>
    <property type="match status" value="2"/>
</dbReference>
<protein>
    <submittedName>
        <fullName evidence="7">RalBP1-associated Eps domain-containing protein 1-like</fullName>
    </submittedName>
</protein>
<feature type="region of interest" description="Disordered" evidence="3">
    <location>
        <begin position="89"/>
        <end position="203"/>
    </location>
</feature>
<feature type="compositionally biased region" description="Basic and acidic residues" evidence="3">
    <location>
        <begin position="993"/>
        <end position="1013"/>
    </location>
</feature>
<feature type="compositionally biased region" description="Basic and acidic residues" evidence="3">
    <location>
        <begin position="914"/>
        <end position="936"/>
    </location>
</feature>
<feature type="compositionally biased region" description="Low complexity" evidence="3">
    <location>
        <begin position="266"/>
        <end position="283"/>
    </location>
</feature>
<dbReference type="PROSITE" id="PS50222">
    <property type="entry name" value="EF_HAND_2"/>
    <property type="match status" value="1"/>
</dbReference>
<dbReference type="InterPro" id="IPR000261">
    <property type="entry name" value="EH_dom"/>
</dbReference>
<dbReference type="PROSITE" id="PS50031">
    <property type="entry name" value="EH"/>
    <property type="match status" value="2"/>
</dbReference>
<evidence type="ECO:0000259" key="4">
    <source>
        <dbReference type="PROSITE" id="PS50031"/>
    </source>
</evidence>
<evidence type="ECO:0000313" key="6">
    <source>
        <dbReference type="Proteomes" id="UP000694865"/>
    </source>
</evidence>
<name>A0ABM0MCR8_SACKO</name>
<sequence length="1086" mass="119163">MEGLKLSPAEQQLFAEWFNSCDVENTGKVIPARAYDLFITSQLSREILNKISEACGATRTGHFGRSQFYIALKLVAAVQSGLPPRLDSLNSGMKIPLPKLKHTPTKQDQVTDRKRTQFSSPGFTHTNDDYTLLDKQSERPNPVQQPQVASLPPPPSKENIRTGQVVFTRQRSGSAASSSSNSSNSSSPASSQPSSPPDSPMLHHSLEKQKSLPIMGRHSQGVQNEAFEEGSFKEKGWASFETDTDELVPSEQYETVVQQQTAAGPPHHQQVSPQMMQQQSSSVAPHQHHDPTTVSPLMMQQTAAAQQHQPGVVSPHMLIQQQHGLGQTAAATVVTQQQAALLQQQQQVAAMQQQQQQQNMTPQQQASAATALAQQQAILQQLQLALAQQQIFVGVGQQHIQLVEQAVMHQQTHEHCNDDVWKVTEEQREYYTNQFKALQPDITGLIQGVTAREFFQKSKLSLPELSHIWQLSDVNKDGALSLEEFITAMHLVVLRKHDIELPDILPSCLVPNIGPRTEADPFTSAPCPTTPSNSPATKASPPAQWVDPDPQQPQPQPQQPQLQQGEQWATFSDHGSPPALPPSPSSQSPANFDFASISPDPEGRIVQPIPLRMSPEAQHLSQEYADKEAALRPRTFSDPGTGGMMYDNNGLSEDIPAPSLVKQRSYTDVDRPDAVTDQQKPAKLPPPPPPSKDKRVIATTSAGTTVTLQHHQLLQKAVLSPAQKHALPPPPQLVPSSVAAPGNQPSSKKAAHTHIISRSRPSMEKRNRSFSGAAVLRRQAVSVDVPPTETTDLQHDIQPKTSPEITPAVENGYDKSLTQRLDPPPPPPRRKLRHVRSSSLDLSKLSLEGGEALPVGSSSPEKISPVLSRPTIPPRTSSVGKGQLKAQLSEPSMANEAESGSGDQPSQDNFADFSKFDRVTADSPKVEHKPSPDMAHRRALSLDYRKIKSLEDYTRPAPPPRPVEPAKGTVEGSSPEVKSQTTKRKAPSPPSVDRGRHLSGDELQSDNKEDFSKERKRHASAPPVSVTQLLSGKRDKKTIQVSIRNAKERNRTLSRVNGELQQELKQVMEERVALELQLEHLKPFNQ</sequence>
<feature type="compositionally biased region" description="Basic and acidic residues" evidence="3">
    <location>
        <begin position="943"/>
        <end position="954"/>
    </location>
</feature>
<feature type="compositionally biased region" description="Polar residues" evidence="3">
    <location>
        <begin position="253"/>
        <end position="262"/>
    </location>
</feature>
<dbReference type="CDD" id="cd00052">
    <property type="entry name" value="EH"/>
    <property type="match status" value="1"/>
</dbReference>
<dbReference type="InterPro" id="IPR002048">
    <property type="entry name" value="EF_hand_dom"/>
</dbReference>